<evidence type="ECO:0000313" key="2">
    <source>
        <dbReference type="Proteomes" id="UP000011728"/>
    </source>
</evidence>
<reference evidence="1 2" key="1">
    <citation type="submission" date="2013-02" db="EMBL/GenBank/DDBJ databases">
        <title>Genome sequence of Clostridium saccharoperbutylacetonicum N1-4(HMT).</title>
        <authorList>
            <person name="Poehlein A."/>
            <person name="Daniel R."/>
        </authorList>
    </citation>
    <scope>NUCLEOTIDE SEQUENCE [LARGE SCALE GENOMIC DNA]</scope>
    <source>
        <strain evidence="2">N1-4(HMT)</strain>
    </source>
</reference>
<evidence type="ECO:0000313" key="1">
    <source>
        <dbReference type="EMBL" id="AGF56361.1"/>
    </source>
</evidence>
<dbReference type="RefSeq" id="WP_015392680.1">
    <property type="nucleotide sequence ID" value="NC_020291.1"/>
</dbReference>
<organism evidence="1 2">
    <name type="scientific">Clostridium saccharoperbutylacetonicum N1-4(HMT)</name>
    <dbReference type="NCBI Taxonomy" id="931276"/>
    <lineage>
        <taxon>Bacteria</taxon>
        <taxon>Bacillati</taxon>
        <taxon>Bacillota</taxon>
        <taxon>Clostridia</taxon>
        <taxon>Eubacteriales</taxon>
        <taxon>Clostridiaceae</taxon>
        <taxon>Clostridium</taxon>
    </lineage>
</organism>
<dbReference type="EMBL" id="CP004121">
    <property type="protein sequence ID" value="AGF56361.1"/>
    <property type="molecule type" value="Genomic_DNA"/>
</dbReference>
<sequence>MNPKIIAFYLPQFHCIEENNKWWGNGFTEWTNTKKAKPLYKGHNQPKEPLNNRYYCLLDKKMQEWQCNLAEKYGIYGFCYYHYWFSGKKLLQKPMENMLNNKNIEFPFCISWANEPWTRNWDGRDKEILMSQEYGEEEEWEKHLQYLLPFFKDVRYIKKDNKPIFILYRACHIKKCYEMVEYWEKRLTQYGFNGIYIIETLTGHQKAFCLNNSSAQLEMEPMHTIRYHLPLWKQGIRFIIKKLNKNGISVYDKISYSLIWNRIINKNRSYKKTTYLGGFVDWDNSPRWGRRAMIVTGANPAKFRKYFSIQYNLSKQVNNEYLFINAWNEWGEGTFLEPDKKYKYKYLEAIRKVIG</sequence>
<dbReference type="Proteomes" id="UP000011728">
    <property type="component" value="Chromosome"/>
</dbReference>
<protein>
    <submittedName>
        <fullName evidence="1">Lipopolysaccharide biosynthesis protein</fullName>
    </submittedName>
</protein>
<dbReference type="AlphaFoldDB" id="M1MNR1"/>
<gene>
    <name evidence="1" type="ORF">Cspa_c25960</name>
</gene>
<dbReference type="PANTHER" id="PTHR41244">
    <property type="entry name" value="RHAMNAN SYNTHESIS F"/>
    <property type="match status" value="1"/>
</dbReference>
<keyword evidence="2" id="KW-1185">Reference proteome</keyword>
<dbReference type="KEGG" id="csr:Cspa_c25960"/>
<dbReference type="Pfam" id="PF14307">
    <property type="entry name" value="Glyco_tran_WbsX"/>
    <property type="match status" value="1"/>
</dbReference>
<dbReference type="STRING" id="36745.CLSAP_24160"/>
<proteinExistence type="predicted"/>
<dbReference type="PANTHER" id="PTHR41244:SF1">
    <property type="entry name" value="GLYCOSYLTRANSFERASE"/>
    <property type="match status" value="1"/>
</dbReference>
<dbReference type="HOGENOM" id="CLU_038570_0_0_9"/>
<dbReference type="InterPro" id="IPR032719">
    <property type="entry name" value="WbsX"/>
</dbReference>
<dbReference type="eggNOG" id="COG0457">
    <property type="taxonomic scope" value="Bacteria"/>
</dbReference>
<dbReference type="PATRIC" id="fig|931276.5.peg.2603"/>
<name>M1MNR1_9CLOT</name>
<dbReference type="CDD" id="cd11579">
    <property type="entry name" value="Glyco_tran_WbsX"/>
    <property type="match status" value="1"/>
</dbReference>
<accession>M1MNR1</accession>
<dbReference type="Gene3D" id="3.20.20.80">
    <property type="entry name" value="Glycosidases"/>
    <property type="match status" value="1"/>
</dbReference>